<proteinExistence type="predicted"/>
<dbReference type="STRING" id="39490.ERS852448_00232"/>
<dbReference type="GeneID" id="42786427"/>
<evidence type="ECO:0008006" key="4">
    <source>
        <dbReference type="Google" id="ProtNLM"/>
    </source>
</evidence>
<dbReference type="AlphaFoldDB" id="A0A173R6I6"/>
<feature type="transmembrane region" description="Helical" evidence="1">
    <location>
        <begin position="62"/>
        <end position="79"/>
    </location>
</feature>
<evidence type="ECO:0000256" key="1">
    <source>
        <dbReference type="SAM" id="Phobius"/>
    </source>
</evidence>
<name>A0A173R6I6_EUBRA</name>
<sequence>MVAAAMGNTGIMTIFDFILIVYGIYSITTARKMRQDHQVPQWLVSQQDLVRIRQPKEFCEQMAPKTMIFGFICAGYGLYELAVEAFLKMQMAKAIGIAVFGVGIVWFLTQLSKAKKKYM</sequence>
<dbReference type="RefSeq" id="WP_021738986.1">
    <property type="nucleotide sequence ID" value="NZ_CABKSU010000049.1"/>
</dbReference>
<organism evidence="2 3">
    <name type="scientific">Eubacterium ramulus</name>
    <dbReference type="NCBI Taxonomy" id="39490"/>
    <lineage>
        <taxon>Bacteria</taxon>
        <taxon>Bacillati</taxon>
        <taxon>Bacillota</taxon>
        <taxon>Clostridia</taxon>
        <taxon>Eubacteriales</taxon>
        <taxon>Eubacteriaceae</taxon>
        <taxon>Eubacterium</taxon>
    </lineage>
</organism>
<accession>A0A173R6I6</accession>
<dbReference type="EMBL" id="CYYA01000001">
    <property type="protein sequence ID" value="CUM73366.1"/>
    <property type="molecule type" value="Genomic_DNA"/>
</dbReference>
<protein>
    <recommendedName>
        <fullName evidence="4">DUF3784 domain-containing protein</fullName>
    </recommendedName>
</protein>
<dbReference type="Proteomes" id="UP000095492">
    <property type="component" value="Unassembled WGS sequence"/>
</dbReference>
<dbReference type="OrthoDB" id="2084701at2"/>
<keyword evidence="1" id="KW-1133">Transmembrane helix</keyword>
<feature type="transmembrane region" description="Helical" evidence="1">
    <location>
        <begin position="6"/>
        <end position="25"/>
    </location>
</feature>
<evidence type="ECO:0000313" key="2">
    <source>
        <dbReference type="EMBL" id="CUM73366.1"/>
    </source>
</evidence>
<gene>
    <name evidence="2" type="ORF">ERS852448_00232</name>
</gene>
<feature type="transmembrane region" description="Helical" evidence="1">
    <location>
        <begin position="91"/>
        <end position="109"/>
    </location>
</feature>
<reference evidence="2 3" key="1">
    <citation type="submission" date="2015-09" db="EMBL/GenBank/DDBJ databases">
        <authorList>
            <consortium name="Pathogen Informatics"/>
        </authorList>
    </citation>
    <scope>NUCLEOTIDE SEQUENCE [LARGE SCALE GENOMIC DNA]</scope>
    <source>
        <strain evidence="2 3">2789STDY5608891</strain>
    </source>
</reference>
<keyword evidence="1" id="KW-0812">Transmembrane</keyword>
<evidence type="ECO:0000313" key="3">
    <source>
        <dbReference type="Proteomes" id="UP000095492"/>
    </source>
</evidence>
<keyword evidence="1" id="KW-0472">Membrane</keyword>